<evidence type="ECO:0000313" key="4">
    <source>
        <dbReference type="EMBL" id="OIQ80789.1"/>
    </source>
</evidence>
<gene>
    <name evidence="4" type="primary">fliE_11</name>
    <name evidence="4" type="ORF">GALL_374540</name>
</gene>
<dbReference type="GO" id="GO:0009425">
    <property type="term" value="C:bacterial-type flagellum basal body"/>
    <property type="evidence" value="ECO:0007669"/>
    <property type="project" value="UniProtKB-SubCell"/>
</dbReference>
<feature type="compositionally biased region" description="Pro residues" evidence="3">
    <location>
        <begin position="1"/>
        <end position="10"/>
    </location>
</feature>
<keyword evidence="4" id="KW-0966">Cell projection</keyword>
<dbReference type="AlphaFoldDB" id="A0A1J5QY14"/>
<organism evidence="4">
    <name type="scientific">mine drainage metagenome</name>
    <dbReference type="NCBI Taxonomy" id="410659"/>
    <lineage>
        <taxon>unclassified sequences</taxon>
        <taxon>metagenomes</taxon>
        <taxon>ecological metagenomes</taxon>
    </lineage>
</organism>
<dbReference type="Pfam" id="PF02049">
    <property type="entry name" value="FliE"/>
    <property type="match status" value="1"/>
</dbReference>
<dbReference type="InterPro" id="IPR001624">
    <property type="entry name" value="FliE"/>
</dbReference>
<dbReference type="PANTHER" id="PTHR34653:SF1">
    <property type="entry name" value="FLAGELLAR HOOK-BASAL BODY COMPLEX PROTEIN FLIE"/>
    <property type="match status" value="1"/>
</dbReference>
<comment type="caution">
    <text evidence="4">The sequence shown here is derived from an EMBL/GenBank/DDBJ whole genome shotgun (WGS) entry which is preliminary data.</text>
</comment>
<evidence type="ECO:0000256" key="3">
    <source>
        <dbReference type="SAM" id="MobiDB-lite"/>
    </source>
</evidence>
<accession>A0A1J5QY14</accession>
<dbReference type="GO" id="GO:0071973">
    <property type="term" value="P:bacterial-type flagellum-dependent cell motility"/>
    <property type="evidence" value="ECO:0007669"/>
    <property type="project" value="InterPro"/>
</dbReference>
<evidence type="ECO:0000256" key="2">
    <source>
        <dbReference type="ARBA" id="ARBA00023143"/>
    </source>
</evidence>
<feature type="compositionally biased region" description="Low complexity" evidence="3">
    <location>
        <begin position="11"/>
        <end position="21"/>
    </location>
</feature>
<dbReference type="PANTHER" id="PTHR34653">
    <property type="match status" value="1"/>
</dbReference>
<protein>
    <submittedName>
        <fullName evidence="4">Flagellar hook-basal body complex protein FliE</fullName>
    </submittedName>
</protein>
<evidence type="ECO:0000256" key="1">
    <source>
        <dbReference type="ARBA" id="ARBA00004117"/>
    </source>
</evidence>
<dbReference type="HAMAP" id="MF_00724">
    <property type="entry name" value="FliE"/>
    <property type="match status" value="1"/>
</dbReference>
<sequence>MSIPAIPPIAPVTAPIAPTAPTASSAAADASAAAGANFGNSLAGAVDQLQAVQGRSDTLAVQAATGQLANPQDYLLASTEASLTVQLTVAVRNKAIEAFNEIMRMPI</sequence>
<proteinExistence type="inferred from homology"/>
<comment type="subcellular location">
    <subcellularLocation>
        <location evidence="1">Bacterial flagellum basal body</location>
    </subcellularLocation>
</comment>
<feature type="region of interest" description="Disordered" evidence="3">
    <location>
        <begin position="1"/>
        <end position="21"/>
    </location>
</feature>
<keyword evidence="2" id="KW-0975">Bacterial flagellum</keyword>
<keyword evidence="4" id="KW-0969">Cilium</keyword>
<dbReference type="PRINTS" id="PR01006">
    <property type="entry name" value="FLGHOOKFLIE"/>
</dbReference>
<reference evidence="4" key="1">
    <citation type="submission" date="2016-10" db="EMBL/GenBank/DDBJ databases">
        <title>Sequence of Gallionella enrichment culture.</title>
        <authorList>
            <person name="Poehlein A."/>
            <person name="Muehling M."/>
            <person name="Daniel R."/>
        </authorList>
    </citation>
    <scope>NUCLEOTIDE SEQUENCE</scope>
</reference>
<keyword evidence="4" id="KW-0282">Flagellum</keyword>
<dbReference type="GO" id="GO:0005198">
    <property type="term" value="F:structural molecule activity"/>
    <property type="evidence" value="ECO:0007669"/>
    <property type="project" value="InterPro"/>
</dbReference>
<dbReference type="EMBL" id="MLJW01001012">
    <property type="protein sequence ID" value="OIQ80789.1"/>
    <property type="molecule type" value="Genomic_DNA"/>
</dbReference>
<dbReference type="GO" id="GO:0003774">
    <property type="term" value="F:cytoskeletal motor activity"/>
    <property type="evidence" value="ECO:0007669"/>
    <property type="project" value="InterPro"/>
</dbReference>
<name>A0A1J5QY14_9ZZZZ</name>